<evidence type="ECO:0000256" key="4">
    <source>
        <dbReference type="SAM" id="MobiDB-lite"/>
    </source>
</evidence>
<keyword evidence="1" id="KW-1245">Viral tail assembly</keyword>
<proteinExistence type="predicted"/>
<feature type="compositionally biased region" description="Low complexity" evidence="4">
    <location>
        <begin position="569"/>
        <end position="591"/>
    </location>
</feature>
<feature type="coiled-coil region" evidence="3">
    <location>
        <begin position="921"/>
        <end position="982"/>
    </location>
</feature>
<dbReference type="GO" id="GO:0098003">
    <property type="term" value="P:viral tail assembly"/>
    <property type="evidence" value="ECO:0007669"/>
    <property type="project" value="UniProtKB-KW"/>
</dbReference>
<reference evidence="6" key="1">
    <citation type="journal article" date="2021" name="Proc. Natl. Acad. Sci. U.S.A.">
        <title>A Catalog of Tens of Thousands of Viruses from Human Metagenomes Reveals Hidden Associations with Chronic Diseases.</title>
        <authorList>
            <person name="Tisza M.J."/>
            <person name="Buck C.B."/>
        </authorList>
    </citation>
    <scope>NUCLEOTIDE SEQUENCE</scope>
    <source>
        <strain evidence="6">CtzO58</strain>
    </source>
</reference>
<dbReference type="InterPro" id="IPR010090">
    <property type="entry name" value="Phage_tape_meas"/>
</dbReference>
<dbReference type="PANTHER" id="PTHR37813">
    <property type="entry name" value="FELS-2 PROPHAGE PROTEIN"/>
    <property type="match status" value="1"/>
</dbReference>
<dbReference type="Pfam" id="PF10145">
    <property type="entry name" value="PhageMin_Tail"/>
    <property type="match status" value="1"/>
</dbReference>
<feature type="coiled-coil region" evidence="3">
    <location>
        <begin position="656"/>
        <end position="687"/>
    </location>
</feature>
<dbReference type="PANTHER" id="PTHR37813:SF1">
    <property type="entry name" value="FELS-2 PROPHAGE PROTEIN"/>
    <property type="match status" value="1"/>
</dbReference>
<name>A0A8S5UWR8_9CAUD</name>
<organism evidence="6">
    <name type="scientific">Siphoviridae sp. ctzO58</name>
    <dbReference type="NCBI Taxonomy" id="2825748"/>
    <lineage>
        <taxon>Viruses</taxon>
        <taxon>Duplodnaviria</taxon>
        <taxon>Heunggongvirae</taxon>
        <taxon>Uroviricota</taxon>
        <taxon>Caudoviricetes</taxon>
    </lineage>
</organism>
<evidence type="ECO:0000256" key="2">
    <source>
        <dbReference type="ARBA" id="ARBA00022612"/>
    </source>
</evidence>
<sequence length="1203" mass="131302">MAKRITDEDLRLNLIVNGDGGRKEMLALDRQMKDLQSSTKRTRTELKNLEKAGKTGSREHQNLTKTLKDQEKTLTECREKYNKLRDAVSLENKTLAELRNHLKLTQTALSKAVPGTENWKKLNAEVQQTKARLKELTSQSGQTRGALEKLSSVKAGALAAFAAIAGAVRGVARAFQKIVDFEQANVNLSTIIGKNVKDIEALTYSAMELGRTTEYTASQVTLLQTELAKLGFKEGAIMQMQESVLHFATAIGTTLPEAAAMAGATLRMFGLDAKDTADTLGVLVQGANNSALSFSYYQTAMATVGPVAKTFGFSLRDTVALLGTLANAGFDASSAATATRNILLNLADSSGKLAVALGKPVSTFPELMSGLRQLKAQGVDLNTTLELTDKRSVSAFNTFLDGADAALALRDSLEDVNGVLKNTAEERVNTVEGSVKLLQSAWEGLILSFKESTGPIKEVVDWLTKLIEKTSDLVSSGSKQSFYKDFSEDFARKLEDFHGNEEVMKSYIQEARKIYEQGFSQAQATYDNQSGFSRWWHYSGDKLNIARNALEGFDLAAAQYLNASGGGAASSSSPSGSTPPSNPPSLQNPQKNKALWSLSNDEAFLTAKAELTRRYNEKEISSQEEYDERLYQLEVATLTARLAAHKDKGADRAKIENELQEKIKKHSEDALKKRQEYEKKAADLAKEGTAIINEVETDKTKAAMDGEETRYQAELKKFKETQVLYENQAAVLEAIEKKHQNNLMKIRMDAEAKEMAKLKTAHDLNRLEIKNEYEQKMSALPVGPSKEKSSMQRSMNADLVSSDLAYLENLRTELKKITDSGEFDGAVIPEEELNKYKLQLQQTIEKITELKNKQNEDTAGVFAGTGKGSLFGVSQEQWDQFFANLSDGRLKAEDLASALTGMGGLAQEGFQLASKAIELTNAKENKAFNEYKKNNEKKKKDLKSRYDAGLVSQEQYNARVEEMEAEEEAKREEMEIKQAKRTKALNLVQSIINTALSVTKTIAQWGWPAGAAPAAMVAAFGAAQTALIAAQPIGAEEGGFVNTRRAQDGKAFKARLSPDKRGFVSSPTVLVGENGGEYVIPADGLSNPTLLPFVATMEEARKAGTLKSLNFEAVYPVGAAIGRESGGFTNTSTGSVTGSGSVSGGNVASARSATDEKLLEAIELLNKRLSVPIKADVSMLGKNGIIEQTEKYNRAKRRSTYGR</sequence>
<accession>A0A8S5UWR8</accession>
<feature type="coiled-coil region" evidence="3">
    <location>
        <begin position="32"/>
        <end position="87"/>
    </location>
</feature>
<feature type="domain" description="Phage tail tape measure protein" evidence="5">
    <location>
        <begin position="205"/>
        <end position="387"/>
    </location>
</feature>
<dbReference type="EMBL" id="BK016157">
    <property type="protein sequence ID" value="DAF98884.1"/>
    <property type="molecule type" value="Genomic_DNA"/>
</dbReference>
<evidence type="ECO:0000313" key="6">
    <source>
        <dbReference type="EMBL" id="DAF98884.1"/>
    </source>
</evidence>
<evidence type="ECO:0000256" key="1">
    <source>
        <dbReference type="ARBA" id="ARBA00022465"/>
    </source>
</evidence>
<evidence type="ECO:0000259" key="5">
    <source>
        <dbReference type="Pfam" id="PF10145"/>
    </source>
</evidence>
<protein>
    <submittedName>
        <fullName evidence="6">Minor tail protein</fullName>
    </submittedName>
</protein>
<evidence type="ECO:0000256" key="3">
    <source>
        <dbReference type="SAM" id="Coils"/>
    </source>
</evidence>
<dbReference type="NCBIfam" id="TIGR01760">
    <property type="entry name" value="tape_meas_TP901"/>
    <property type="match status" value="1"/>
</dbReference>
<feature type="region of interest" description="Disordered" evidence="4">
    <location>
        <begin position="564"/>
        <end position="591"/>
    </location>
</feature>
<keyword evidence="2" id="KW-1188">Viral release from host cell</keyword>
<keyword evidence="3" id="KW-0175">Coiled coil</keyword>